<name>A0A6J5KQI6_9CAUD</name>
<evidence type="ECO:0000313" key="1">
    <source>
        <dbReference type="EMBL" id="CAB4122499.1"/>
    </source>
</evidence>
<dbReference type="EMBL" id="LR796162">
    <property type="protein sequence ID" value="CAB4122499.1"/>
    <property type="molecule type" value="Genomic_DNA"/>
</dbReference>
<sequence>MKRVEIEVKIGIARREMEYWQGVLKHKSCEDCQNFQQGGCELAQGQTPPSDVLKTGCPEWNWDCIPF</sequence>
<organism evidence="1">
    <name type="scientific">uncultured Caudovirales phage</name>
    <dbReference type="NCBI Taxonomy" id="2100421"/>
    <lineage>
        <taxon>Viruses</taxon>
        <taxon>Duplodnaviria</taxon>
        <taxon>Heunggongvirae</taxon>
        <taxon>Uroviricota</taxon>
        <taxon>Caudoviricetes</taxon>
        <taxon>Peduoviridae</taxon>
        <taxon>Maltschvirus</taxon>
        <taxon>Maltschvirus maltsch</taxon>
    </lineage>
</organism>
<accession>A0A6J5KQI6</accession>
<proteinExistence type="predicted"/>
<gene>
    <name evidence="1" type="ORF">UFOVP33_14</name>
</gene>
<protein>
    <submittedName>
        <fullName evidence="1">Uncharacterized protein</fullName>
    </submittedName>
</protein>
<reference evidence="1" key="1">
    <citation type="submission" date="2020-04" db="EMBL/GenBank/DDBJ databases">
        <authorList>
            <person name="Chiriac C."/>
            <person name="Salcher M."/>
            <person name="Ghai R."/>
            <person name="Kavagutti S V."/>
        </authorList>
    </citation>
    <scope>NUCLEOTIDE SEQUENCE</scope>
</reference>